<organism evidence="5 6">
    <name type="scientific">Galbibacter pacificus</name>
    <dbReference type="NCBI Taxonomy" id="2996052"/>
    <lineage>
        <taxon>Bacteria</taxon>
        <taxon>Pseudomonadati</taxon>
        <taxon>Bacteroidota</taxon>
        <taxon>Flavobacteriia</taxon>
        <taxon>Flavobacteriales</taxon>
        <taxon>Flavobacteriaceae</taxon>
        <taxon>Galbibacter</taxon>
    </lineage>
</organism>
<evidence type="ECO:0000256" key="3">
    <source>
        <dbReference type="ARBA" id="ARBA00022723"/>
    </source>
</evidence>
<evidence type="ECO:0000256" key="2">
    <source>
        <dbReference type="ARBA" id="ARBA00022617"/>
    </source>
</evidence>
<evidence type="ECO:0000256" key="1">
    <source>
        <dbReference type="ARBA" id="ARBA00022448"/>
    </source>
</evidence>
<reference evidence="5" key="1">
    <citation type="submission" date="2022-11" db="EMBL/GenBank/DDBJ databases">
        <title>High-quality draft genome sequence of Galbibacter sp. strain CMA-7.</title>
        <authorList>
            <person name="Wei L."/>
            <person name="Dong C."/>
            <person name="Shao Z."/>
        </authorList>
    </citation>
    <scope>NUCLEOTIDE SEQUENCE</scope>
    <source>
        <strain evidence="5">CMA-7</strain>
    </source>
</reference>
<comment type="caution">
    <text evidence="5">The sequence shown here is derived from an EMBL/GenBank/DDBJ whole genome shotgun (WGS) entry which is preliminary data.</text>
</comment>
<keyword evidence="6" id="KW-1185">Reference proteome</keyword>
<keyword evidence="2" id="KW-0349">Heme</keyword>
<keyword evidence="3" id="KW-0479">Metal-binding</keyword>
<evidence type="ECO:0000313" key="5">
    <source>
        <dbReference type="EMBL" id="MDG3587238.1"/>
    </source>
</evidence>
<dbReference type="Pfam" id="PF01152">
    <property type="entry name" value="Bac_globin"/>
    <property type="match status" value="1"/>
</dbReference>
<keyword evidence="4" id="KW-0408">Iron</keyword>
<dbReference type="RefSeq" id="WP_277901051.1">
    <property type="nucleotide sequence ID" value="NZ_JAPMUA010000006.1"/>
</dbReference>
<dbReference type="CDD" id="cd08916">
    <property type="entry name" value="TrHb3_P"/>
    <property type="match status" value="1"/>
</dbReference>
<sequence length="123" mass="14674">MKTDIQSIDDIKLLVDTFYGEIRKDPILSPIFNNVIQDQWPKHLEKMYRFWETVLSENHTYFGSPFAPHAKLPVSKEHFDRWKFLFFTTVDSLFIGEKASEAKWRAEKMAEMFQHKIAYLSKL</sequence>
<evidence type="ECO:0000313" key="6">
    <source>
        <dbReference type="Proteomes" id="UP001153642"/>
    </source>
</evidence>
<dbReference type="Gene3D" id="1.10.490.10">
    <property type="entry name" value="Globins"/>
    <property type="match status" value="1"/>
</dbReference>
<keyword evidence="1" id="KW-0813">Transport</keyword>
<gene>
    <name evidence="5" type="ORF">OSR52_15305</name>
</gene>
<dbReference type="EMBL" id="JAPMUA010000006">
    <property type="protein sequence ID" value="MDG3587238.1"/>
    <property type="molecule type" value="Genomic_DNA"/>
</dbReference>
<protein>
    <submittedName>
        <fullName evidence="5">Group III truncated hemoglobin</fullName>
    </submittedName>
</protein>
<dbReference type="SUPFAM" id="SSF46458">
    <property type="entry name" value="Globin-like"/>
    <property type="match status" value="1"/>
</dbReference>
<proteinExistence type="predicted"/>
<name>A0ABT6FVD9_9FLAO</name>
<dbReference type="InterPro" id="IPR001486">
    <property type="entry name" value="Hemoglobin_trunc"/>
</dbReference>
<evidence type="ECO:0000256" key="4">
    <source>
        <dbReference type="ARBA" id="ARBA00023004"/>
    </source>
</evidence>
<dbReference type="InterPro" id="IPR012292">
    <property type="entry name" value="Globin/Proto"/>
</dbReference>
<dbReference type="InterPro" id="IPR009050">
    <property type="entry name" value="Globin-like_sf"/>
</dbReference>
<accession>A0ABT6FVD9</accession>
<dbReference type="Proteomes" id="UP001153642">
    <property type="component" value="Unassembled WGS sequence"/>
</dbReference>